<dbReference type="SMART" id="SM00248">
    <property type="entry name" value="ANK"/>
    <property type="match status" value="8"/>
</dbReference>
<keyword evidence="4" id="KW-1133">Transmembrane helix</keyword>
<dbReference type="PROSITE" id="PS50297">
    <property type="entry name" value="ANK_REP_REGION"/>
    <property type="match status" value="5"/>
</dbReference>
<dbReference type="Gene3D" id="1.25.40.20">
    <property type="entry name" value="Ankyrin repeat-containing domain"/>
    <property type="match status" value="2"/>
</dbReference>
<dbReference type="PANTHER" id="PTHR24198">
    <property type="entry name" value="ANKYRIN REPEAT AND PROTEIN KINASE DOMAIN-CONTAINING PROTEIN"/>
    <property type="match status" value="1"/>
</dbReference>
<keyword evidence="1" id="KW-0677">Repeat</keyword>
<dbReference type="PANTHER" id="PTHR24198:SF165">
    <property type="entry name" value="ANKYRIN REPEAT-CONTAINING PROTEIN-RELATED"/>
    <property type="match status" value="1"/>
</dbReference>
<keyword evidence="2 3" id="KW-0040">ANK repeat</keyword>
<feature type="repeat" description="ANK" evidence="3">
    <location>
        <begin position="225"/>
        <end position="257"/>
    </location>
</feature>
<feature type="repeat" description="ANK" evidence="3">
    <location>
        <begin position="291"/>
        <end position="323"/>
    </location>
</feature>
<dbReference type="EMBL" id="CAJNDS010002229">
    <property type="protein sequence ID" value="CAE7383727.1"/>
    <property type="molecule type" value="Genomic_DNA"/>
</dbReference>
<sequence length="414" mass="43485">MLRVLRLSGEELASLPTTEIEVATEATPKLTVRVWKKHLQGLCGVARFRQRLLQEGHVLDEDAEPDYSLDALLVLLPFTDPGIEEREELSRAANGGLESQVEALLQRPQNPNLLDSHGQAPLAHAAWQGHTQTARLLLEAGAEVDLLGSFGRTALHMASEAGHVEVAQLLLAAGADVSLGIVDGGLAGGVTAFHLASSRNCVDILQLLMQARAKADMPVAAGPLAGLTALMAASEAGSVESAGFLLEARADMDAADASQRVAIHWASVRGRVGVVRLLLQAGADKDVVEGGGCTALHLASLFGQAEVARILLEAGAKLDKVTKCGFTALPLAAFGGHGDIARLLLLFDPGTRSIQDGNSDWQAFLAALSKGRVAVWLLVPSSCKVLRTCAIHSPGILTACLLALMILILSKHTV</sequence>
<dbReference type="Proteomes" id="UP000604046">
    <property type="component" value="Unassembled WGS sequence"/>
</dbReference>
<dbReference type="PRINTS" id="PR01415">
    <property type="entry name" value="ANKYRIN"/>
</dbReference>
<feature type="transmembrane region" description="Helical" evidence="4">
    <location>
        <begin position="390"/>
        <end position="409"/>
    </location>
</feature>
<gene>
    <name evidence="5" type="primary">Ank2</name>
    <name evidence="5" type="ORF">SNAT2548_LOCUS20935</name>
</gene>
<dbReference type="AlphaFoldDB" id="A0A812Q8S1"/>
<dbReference type="Pfam" id="PF00023">
    <property type="entry name" value="Ank"/>
    <property type="match status" value="1"/>
</dbReference>
<evidence type="ECO:0000313" key="6">
    <source>
        <dbReference type="Proteomes" id="UP000604046"/>
    </source>
</evidence>
<dbReference type="InterPro" id="IPR002110">
    <property type="entry name" value="Ankyrin_rpt"/>
</dbReference>
<evidence type="ECO:0000313" key="5">
    <source>
        <dbReference type="EMBL" id="CAE7383727.1"/>
    </source>
</evidence>
<reference evidence="5" key="1">
    <citation type="submission" date="2021-02" db="EMBL/GenBank/DDBJ databases">
        <authorList>
            <person name="Dougan E. K."/>
            <person name="Rhodes N."/>
            <person name="Thang M."/>
            <person name="Chan C."/>
        </authorList>
    </citation>
    <scope>NUCLEOTIDE SEQUENCE</scope>
</reference>
<dbReference type="OrthoDB" id="539213at2759"/>
<keyword evidence="6" id="KW-1185">Reference proteome</keyword>
<name>A0A812Q8S1_9DINO</name>
<keyword evidence="4" id="KW-0472">Membrane</keyword>
<dbReference type="SUPFAM" id="SSF48403">
    <property type="entry name" value="Ankyrin repeat"/>
    <property type="match status" value="1"/>
</dbReference>
<evidence type="ECO:0000256" key="4">
    <source>
        <dbReference type="SAM" id="Phobius"/>
    </source>
</evidence>
<dbReference type="Pfam" id="PF12796">
    <property type="entry name" value="Ank_2"/>
    <property type="match status" value="2"/>
</dbReference>
<feature type="repeat" description="ANK" evidence="3">
    <location>
        <begin position="117"/>
        <end position="149"/>
    </location>
</feature>
<evidence type="ECO:0000256" key="3">
    <source>
        <dbReference type="PROSITE-ProRule" id="PRU00023"/>
    </source>
</evidence>
<dbReference type="InterPro" id="IPR036770">
    <property type="entry name" value="Ankyrin_rpt-contain_sf"/>
</dbReference>
<dbReference type="PROSITE" id="PS50088">
    <property type="entry name" value="ANK_REPEAT"/>
    <property type="match status" value="5"/>
</dbReference>
<accession>A0A812Q8S1</accession>
<keyword evidence="4" id="KW-0812">Transmembrane</keyword>
<proteinExistence type="predicted"/>
<feature type="repeat" description="ANK" evidence="3">
    <location>
        <begin position="258"/>
        <end position="290"/>
    </location>
</feature>
<comment type="caution">
    <text evidence="5">The sequence shown here is derived from an EMBL/GenBank/DDBJ whole genome shotgun (WGS) entry which is preliminary data.</text>
</comment>
<protein>
    <submittedName>
        <fullName evidence="5">Ank2 protein</fullName>
    </submittedName>
</protein>
<organism evidence="5 6">
    <name type="scientific">Symbiodinium natans</name>
    <dbReference type="NCBI Taxonomy" id="878477"/>
    <lineage>
        <taxon>Eukaryota</taxon>
        <taxon>Sar</taxon>
        <taxon>Alveolata</taxon>
        <taxon>Dinophyceae</taxon>
        <taxon>Suessiales</taxon>
        <taxon>Symbiodiniaceae</taxon>
        <taxon>Symbiodinium</taxon>
    </lineage>
</organism>
<evidence type="ECO:0000256" key="1">
    <source>
        <dbReference type="ARBA" id="ARBA00022737"/>
    </source>
</evidence>
<evidence type="ECO:0000256" key="2">
    <source>
        <dbReference type="ARBA" id="ARBA00023043"/>
    </source>
</evidence>
<feature type="repeat" description="ANK" evidence="3">
    <location>
        <begin position="150"/>
        <end position="178"/>
    </location>
</feature>